<feature type="region of interest" description="Disordered" evidence="1">
    <location>
        <begin position="162"/>
        <end position="189"/>
    </location>
</feature>
<feature type="region of interest" description="Disordered" evidence="1">
    <location>
        <begin position="104"/>
        <end position="129"/>
    </location>
</feature>
<keyword evidence="3" id="KW-1185">Reference proteome</keyword>
<gene>
    <name evidence="2" type="ORF">NDU88_005472</name>
</gene>
<name>A0AAV7UK88_PLEWA</name>
<accession>A0AAV7UK88</accession>
<feature type="compositionally biased region" description="Polar residues" evidence="1">
    <location>
        <begin position="171"/>
        <end position="180"/>
    </location>
</feature>
<comment type="caution">
    <text evidence="2">The sequence shown here is derived from an EMBL/GenBank/DDBJ whole genome shotgun (WGS) entry which is preliminary data.</text>
</comment>
<dbReference type="AlphaFoldDB" id="A0AAV7UK88"/>
<protein>
    <submittedName>
        <fullName evidence="2">Uncharacterized protein</fullName>
    </submittedName>
</protein>
<sequence length="277" mass="29785">MRPAAPQADGRISESAVASPLVPERPRGFRGPPYTGAGARHPEGVRPSLTSGPGPCYFTVKALVRITQRRFFLPAQPRGGGASALPCPAGVFGVPHPPAWIPAAAPHAGPQQCKSARAEPHSPPLRSSNSLLRLRAGAQVRVSTAGDAICSGPGLGLRQSWAAEQRRRTAVSETSRSQHSPPGPRRISSRLEQRVGRVILWVFFGCAPLRSAHRNRAHIGQLGLQPPCWSQGRPNFERPSVHRRLGLNSFFGSADRRTPWDSQECEAELGIAFILGI</sequence>
<evidence type="ECO:0000256" key="1">
    <source>
        <dbReference type="SAM" id="MobiDB-lite"/>
    </source>
</evidence>
<organism evidence="2 3">
    <name type="scientific">Pleurodeles waltl</name>
    <name type="common">Iberian ribbed newt</name>
    <dbReference type="NCBI Taxonomy" id="8319"/>
    <lineage>
        <taxon>Eukaryota</taxon>
        <taxon>Metazoa</taxon>
        <taxon>Chordata</taxon>
        <taxon>Craniata</taxon>
        <taxon>Vertebrata</taxon>
        <taxon>Euteleostomi</taxon>
        <taxon>Amphibia</taxon>
        <taxon>Batrachia</taxon>
        <taxon>Caudata</taxon>
        <taxon>Salamandroidea</taxon>
        <taxon>Salamandridae</taxon>
        <taxon>Pleurodelinae</taxon>
        <taxon>Pleurodeles</taxon>
    </lineage>
</organism>
<evidence type="ECO:0000313" key="2">
    <source>
        <dbReference type="EMBL" id="KAJ1188715.1"/>
    </source>
</evidence>
<evidence type="ECO:0000313" key="3">
    <source>
        <dbReference type="Proteomes" id="UP001066276"/>
    </source>
</evidence>
<proteinExistence type="predicted"/>
<dbReference type="EMBL" id="JANPWB010000005">
    <property type="protein sequence ID" value="KAJ1188715.1"/>
    <property type="molecule type" value="Genomic_DNA"/>
</dbReference>
<dbReference type="Proteomes" id="UP001066276">
    <property type="component" value="Chromosome 3_1"/>
</dbReference>
<feature type="region of interest" description="Disordered" evidence="1">
    <location>
        <begin position="1"/>
        <end position="48"/>
    </location>
</feature>
<reference evidence="2" key="1">
    <citation type="journal article" date="2022" name="bioRxiv">
        <title>Sequencing and chromosome-scale assembly of the giantPleurodeles waltlgenome.</title>
        <authorList>
            <person name="Brown T."/>
            <person name="Elewa A."/>
            <person name="Iarovenko S."/>
            <person name="Subramanian E."/>
            <person name="Araus A.J."/>
            <person name="Petzold A."/>
            <person name="Susuki M."/>
            <person name="Suzuki K.-i.T."/>
            <person name="Hayashi T."/>
            <person name="Toyoda A."/>
            <person name="Oliveira C."/>
            <person name="Osipova E."/>
            <person name="Leigh N.D."/>
            <person name="Simon A."/>
            <person name="Yun M.H."/>
        </authorList>
    </citation>
    <scope>NUCLEOTIDE SEQUENCE</scope>
    <source>
        <strain evidence="2">20211129_DDA</strain>
        <tissue evidence="2">Liver</tissue>
    </source>
</reference>